<feature type="region of interest" description="Disordered" evidence="1">
    <location>
        <begin position="1"/>
        <end position="25"/>
    </location>
</feature>
<proteinExistence type="predicted"/>
<dbReference type="EMBL" id="JBEZVI010000002">
    <property type="protein sequence ID" value="MEU3709032.1"/>
    <property type="molecule type" value="Genomic_DNA"/>
</dbReference>
<comment type="caution">
    <text evidence="2">The sequence shown here is derived from an EMBL/GenBank/DDBJ whole genome shotgun (WGS) entry which is preliminary data.</text>
</comment>
<evidence type="ECO:0000313" key="3">
    <source>
        <dbReference type="Proteomes" id="UP001550853"/>
    </source>
</evidence>
<reference evidence="2 3" key="1">
    <citation type="submission" date="2024-06" db="EMBL/GenBank/DDBJ databases">
        <title>The Natural Products Discovery Center: Release of the First 8490 Sequenced Strains for Exploring Actinobacteria Biosynthetic Diversity.</title>
        <authorList>
            <person name="Kalkreuter E."/>
            <person name="Kautsar S.A."/>
            <person name="Yang D."/>
            <person name="Bader C.D."/>
            <person name="Teijaro C.N."/>
            <person name="Fluegel L."/>
            <person name="Davis C.M."/>
            <person name="Simpson J.R."/>
            <person name="Lauterbach L."/>
            <person name="Steele A.D."/>
            <person name="Gui C."/>
            <person name="Meng S."/>
            <person name="Li G."/>
            <person name="Viehrig K."/>
            <person name="Ye F."/>
            <person name="Su P."/>
            <person name="Kiefer A.F."/>
            <person name="Nichols A."/>
            <person name="Cepeda A.J."/>
            <person name="Yan W."/>
            <person name="Fan B."/>
            <person name="Jiang Y."/>
            <person name="Adhikari A."/>
            <person name="Zheng C.-J."/>
            <person name="Schuster L."/>
            <person name="Cowan T.M."/>
            <person name="Smanski M.J."/>
            <person name="Chevrette M.G."/>
            <person name="De Carvalho L.P.S."/>
            <person name="Shen B."/>
        </authorList>
    </citation>
    <scope>NUCLEOTIDE SEQUENCE [LARGE SCALE GENOMIC DNA]</scope>
    <source>
        <strain evidence="2 3">NPDC033039</strain>
    </source>
</reference>
<dbReference type="InterPro" id="IPR029052">
    <property type="entry name" value="Metallo-depent_PP-like"/>
</dbReference>
<accession>A0ABV2YTG3</accession>
<keyword evidence="3" id="KW-1185">Reference proteome</keyword>
<evidence type="ECO:0008006" key="4">
    <source>
        <dbReference type="Google" id="ProtNLM"/>
    </source>
</evidence>
<name>A0ABV2YTG3_9ACTN</name>
<sequence length="395" mass="43311">MSDLLDELLSKPVGPAVPTRQTDPERDFTRQIEVNGDAAEVTVRGPVDDVTEDAATAYLRAQGLDPNDWVATGFRSSEWTMANGETGISTRFTFARSKGPVPERPDMDDLLAAVEVYEPRWPVSGPAEGSHTYIVALGDMQFGKADGDGPAGTLKRTIDCLNRAADLLLTYRERFDIGHIHVAFLGDHVEGFQSQGGANAWRTALTLTEQIRLTRRVMLHALMLFAPLAARVTLSAVPGNHGEAVRINGRGVTRYDDSHDTESLIAVQDAAQLSEAFDHCQFFVPDTDELTVVVDCSGTAVAHAHGHQWKPGRHFEWWRAQAFNKTSPMHQADVLLAGHLHHEFVDTDGPRTFIQPPAMESESTWWRHAKGTTGAPGLIVAVTKDGQVPVKEVVR</sequence>
<organism evidence="2 3">
    <name type="scientific">Streptomyces catenulae</name>
    <dbReference type="NCBI Taxonomy" id="66875"/>
    <lineage>
        <taxon>Bacteria</taxon>
        <taxon>Bacillati</taxon>
        <taxon>Actinomycetota</taxon>
        <taxon>Actinomycetes</taxon>
        <taxon>Kitasatosporales</taxon>
        <taxon>Streptomycetaceae</taxon>
        <taxon>Streptomyces</taxon>
    </lineage>
</organism>
<dbReference type="Gene3D" id="3.60.21.10">
    <property type="match status" value="1"/>
</dbReference>
<dbReference type="SUPFAM" id="SSF56300">
    <property type="entry name" value="Metallo-dependent phosphatases"/>
    <property type="match status" value="1"/>
</dbReference>
<evidence type="ECO:0000313" key="2">
    <source>
        <dbReference type="EMBL" id="MEU3709032.1"/>
    </source>
</evidence>
<gene>
    <name evidence="2" type="ORF">AB0E61_02915</name>
</gene>
<dbReference type="RefSeq" id="WP_030287007.1">
    <property type="nucleotide sequence ID" value="NZ_JBEZVI010000002.1"/>
</dbReference>
<evidence type="ECO:0000256" key="1">
    <source>
        <dbReference type="SAM" id="MobiDB-lite"/>
    </source>
</evidence>
<dbReference type="Proteomes" id="UP001550853">
    <property type="component" value="Unassembled WGS sequence"/>
</dbReference>
<protein>
    <recommendedName>
        <fullName evidence="4">Exonuclease</fullName>
    </recommendedName>
</protein>